<dbReference type="InterPro" id="IPR050708">
    <property type="entry name" value="T6SS_VgrG/RHS"/>
</dbReference>
<dbReference type="InterPro" id="IPR001826">
    <property type="entry name" value="RHS"/>
</dbReference>
<dbReference type="Pfam" id="PF20148">
    <property type="entry name" value="DUF6531"/>
    <property type="match status" value="1"/>
</dbReference>
<dbReference type="InterPro" id="IPR022385">
    <property type="entry name" value="Rhs_assc_core"/>
</dbReference>
<dbReference type="Proteomes" id="UP000008936">
    <property type="component" value="Chromosome"/>
</dbReference>
<gene>
    <name evidence="6" type="ordered locus">YPN_3201</name>
</gene>
<dbReference type="HOGENOM" id="CLU_001218_1_6_6"/>
<dbReference type="InterPro" id="IPR006530">
    <property type="entry name" value="YD"/>
</dbReference>
<dbReference type="PANTHER" id="PTHR32305">
    <property type="match status" value="1"/>
</dbReference>
<dbReference type="Pfam" id="PF05593">
    <property type="entry name" value="RHS_repeat"/>
    <property type="match status" value="2"/>
</dbReference>
<name>A0A0H2YKG7_YERPN</name>
<protein>
    <submittedName>
        <fullName evidence="6">Uncharacterized protein</fullName>
    </submittedName>
</protein>
<dbReference type="InterPro" id="IPR056823">
    <property type="entry name" value="TEN-like_YD-shell"/>
</dbReference>
<dbReference type="Pfam" id="PF03527">
    <property type="entry name" value="RHS"/>
    <property type="match status" value="1"/>
</dbReference>
<feature type="domain" description="Teneurin-like YD-shell" evidence="5">
    <location>
        <begin position="875"/>
        <end position="1005"/>
    </location>
</feature>
<reference evidence="6 7" key="1">
    <citation type="journal article" date="2006" name="J. Bacteriol.">
        <title>Complete genome sequence of Yersinia pestis strains Antiqua and Nepal516: evidence of gene reduction in an emerging pathogen.</title>
        <authorList>
            <person name="Chain P.S."/>
            <person name="Hu P."/>
            <person name="Malfatti S.A."/>
            <person name="Radnedge L."/>
            <person name="Larimer F."/>
            <person name="Vergez L.M."/>
            <person name="Worsham P."/>
            <person name="Chu M.C."/>
            <person name="Andersen G.L."/>
        </authorList>
    </citation>
    <scope>NUCLEOTIDE SEQUENCE [LARGE SCALE GENOMIC DNA]</scope>
    <source>
        <strain evidence="6 7">Nepal516</strain>
    </source>
</reference>
<dbReference type="Pfam" id="PF25023">
    <property type="entry name" value="TEN_YD-shell"/>
    <property type="match status" value="2"/>
</dbReference>
<sequence length="1350" mass="151958">MAMPAVKHFDPVIGLDVHTVIIPPSPAPIPIPHPHVGFVLDLRECVNGVKSVVGSIVFSFAAEAAADVMEDNPELLAAGMALVSKAGSALEAAANNPVVKTGLALKDAKDQLSGLKAGIIDTLGGNIGGGGGSNRPVKVNGTLRSTVGTHTFHIPGLHFPLGTLFAPLIPSKDSESFMGSKTVMANGDPLSYMALPAMSCWFVGLPSTPKNAAHTQRKSLSLPTSVMLPIPMGRPVVVGGMPVLNLLALMMGLFKIFRGSKLAKKLAEKLGLKSGFLKCTILDAEPVNSITGEVVVEQNDFVVEGRFPLVWDRYYGSQKAVTGVIGQRWQCPADIRLEVLVDQGELGVVARFPDHETVFSLMPIEQGWDERVYDWQQGHALYRSGNQLVLRTRHEEEYFFTLPNDWESTVIPFTAADRLTLPILRMADRYGNGWQFKRQGNSLLLALIELTQGLLSGREVHVIQDENAPISGMLNDFVLVNKTNGERRFLVGYRHDGEGNLIATLDADNHPYQFEYIADSQMVRHTDRNGLSFYYRYQRHSDGLDRVEHAWGDGGLFDYRFHYDRVYQETQITDSLGHTTLLRYDERGLPFARVTPLGGVYSYQYDAQCRTIAEIDPAGNTHGWMYDQYANLTEETFADRSSVKTEYGDDHKPVRITDPGGRFWRQSWDAQGKVISQTTPGKIATHFTYDDLGQLVAVVDASQQRTELAYDAWGFLRVITDARGNATSFKHDFCGNLLKKVAANGDITRYQYDKKQRLTGCTLPDARTIRCEYDREDNLLLYNENGSRITRFGYFGQGRLQSRTDPDGSLTEYLYDTEEQLIGVKNQRGKTWQLKRNAEGRLIEEVDYWGQSRRYQYNAVGHLTGSHDPLGQILAVTCDKLGRITEKNIAGDEQAWERYEYNVQGQLIGAVNPAVTVTRRYNQDGQLAQEIQQQPQVSATVEYGYNAAGQQVEQRHLLQYADEDDIQVQQRIRYGYDVLGQIVGYQDPLGTLHRYRYDACGDRFSTVADNAEGRHTQQDNGTAYQLDKAGQLVSRTDRFSQLALRWNTFGRLAGIKNEHHDHAYTYDALGRRVGKRHLQRPTKLLDGLRVIDKETPSRGEPVWQDETWFMWDGDVMVGELQREVAPRVVTPETWDKPDGIVYSGQFYVYQPDSFEPRAMQRYQQIAEAEDGEIAPLGEEQIYFYQNDPNGMPIRLQDGEGEVVWEAQFTPFGQLSVTGTSQLRQPLRMQGQYYDTESGLHYNRYRYYDPACGVFISQDPIGLKGGLNPYQFAVNTLGWVDPLGLWKKRRNNGQFAKKPGRKKTNLVIQHMEIAMILINQQKGILCVIVISVMLRNMVKQLKVRRDTLRSI</sequence>
<evidence type="ECO:0000313" key="6">
    <source>
        <dbReference type="EMBL" id="ABG19528.1"/>
    </source>
</evidence>
<dbReference type="PANTHER" id="PTHR32305:SF15">
    <property type="entry name" value="PROTEIN RHSA-RELATED"/>
    <property type="match status" value="1"/>
</dbReference>
<feature type="domain" description="RHS protein conserved region" evidence="3">
    <location>
        <begin position="1181"/>
        <end position="1214"/>
    </location>
</feature>
<accession>A0A0H2YKG7</accession>
<evidence type="ECO:0000256" key="2">
    <source>
        <dbReference type="ARBA" id="ARBA00022737"/>
    </source>
</evidence>
<organism evidence="6 7">
    <name type="scientific">Yersinia pestis bv. Antiqua (strain Nepal516)</name>
    <dbReference type="NCBI Taxonomy" id="377628"/>
    <lineage>
        <taxon>Bacteria</taxon>
        <taxon>Pseudomonadati</taxon>
        <taxon>Pseudomonadota</taxon>
        <taxon>Gammaproteobacteria</taxon>
        <taxon>Enterobacterales</taxon>
        <taxon>Yersiniaceae</taxon>
        <taxon>Yersinia</taxon>
    </lineage>
</organism>
<feature type="domain" description="DUF6531" evidence="4">
    <location>
        <begin position="285"/>
        <end position="351"/>
    </location>
</feature>
<dbReference type="Gene3D" id="2.180.10.10">
    <property type="entry name" value="RHS repeat-associated core"/>
    <property type="match status" value="2"/>
</dbReference>
<dbReference type="PRINTS" id="PR00394">
    <property type="entry name" value="RHSPROTEIN"/>
</dbReference>
<dbReference type="NCBIfam" id="TIGR03696">
    <property type="entry name" value="Rhs_assc_core"/>
    <property type="match status" value="1"/>
</dbReference>
<evidence type="ECO:0000313" key="7">
    <source>
        <dbReference type="Proteomes" id="UP000008936"/>
    </source>
</evidence>
<feature type="domain" description="Teneurin-like YD-shell" evidence="5">
    <location>
        <begin position="559"/>
        <end position="686"/>
    </location>
</feature>
<dbReference type="InterPro" id="IPR031325">
    <property type="entry name" value="RHS_repeat"/>
</dbReference>
<dbReference type="InterPro" id="IPR045351">
    <property type="entry name" value="DUF6531"/>
</dbReference>
<evidence type="ECO:0000256" key="1">
    <source>
        <dbReference type="ARBA" id="ARBA00009455"/>
    </source>
</evidence>
<dbReference type="KEGG" id="ypn:YPN_3201"/>
<dbReference type="CDD" id="cd14740">
    <property type="entry name" value="PAAR_4"/>
    <property type="match status" value="1"/>
</dbReference>
<evidence type="ECO:0000259" key="4">
    <source>
        <dbReference type="Pfam" id="PF20148"/>
    </source>
</evidence>
<keyword evidence="2" id="KW-0677">Repeat</keyword>
<dbReference type="NCBIfam" id="TIGR01643">
    <property type="entry name" value="YD_repeat_2x"/>
    <property type="match status" value="10"/>
</dbReference>
<evidence type="ECO:0000259" key="5">
    <source>
        <dbReference type="Pfam" id="PF25023"/>
    </source>
</evidence>
<comment type="similarity">
    <text evidence="1">Belongs to the RHS family.</text>
</comment>
<dbReference type="RefSeq" id="WP_002223678.1">
    <property type="nucleotide sequence ID" value="NC_008149.1"/>
</dbReference>
<proteinExistence type="inferred from homology"/>
<evidence type="ECO:0000259" key="3">
    <source>
        <dbReference type="Pfam" id="PF03527"/>
    </source>
</evidence>
<dbReference type="EMBL" id="CP000305">
    <property type="protein sequence ID" value="ABG19528.1"/>
    <property type="molecule type" value="Genomic_DNA"/>
</dbReference>